<dbReference type="RefSeq" id="WP_161259685.1">
    <property type="nucleotide sequence ID" value="NZ_WXEY01000027.1"/>
</dbReference>
<dbReference type="AlphaFoldDB" id="A0A845L8P6"/>
<proteinExistence type="inferred from homology"/>
<sequence length="437" mass="49609">MTLVSLREKARVGSSPCFDLSSWGRQREEIVSAVVAHVSSEHSRLFKGIFDGTIEPEAALPLVDRAIRDLAVDKNLPMSHEVIRQDAYKRLFGYGPIHELITDPEVTDVFLNKPTEVIKRIRGRYDVKTNITFNERDYENFIRTIVTRLGGTVDPTRNQLDLKDGANRLRISIGWPPLAEYPWGSIRKHPEELFTMDQLEELGMFPPELKKTLWMLFENPFNLLISGPTGSGKTTLFTAGVNECVPPERIMVCETEREAPIRRENCLQVQENRLVDESGRPLKGHVEVSDLISRTAMRSAVKRIYLGEMRGKESLSLIRAFGSGHDGGAVTMHARNIQTAIHQAAFMALYAETPLTFDQILKMIVDTVDVAIHLDNFRIIEIAEVVGLDGQNVRLHHLYRLDVDEQSGEPIHQYFEPTPDFAWKLRLRKFVRQGGGQ</sequence>
<evidence type="ECO:0000259" key="2">
    <source>
        <dbReference type="Pfam" id="PF00437"/>
    </source>
</evidence>
<dbReference type="GO" id="GO:0016887">
    <property type="term" value="F:ATP hydrolysis activity"/>
    <property type="evidence" value="ECO:0007669"/>
    <property type="project" value="InterPro"/>
</dbReference>
<dbReference type="Gene3D" id="3.40.50.300">
    <property type="entry name" value="P-loop containing nucleotide triphosphate hydrolases"/>
    <property type="match status" value="1"/>
</dbReference>
<reference evidence="3 4" key="1">
    <citation type="submission" date="2020-01" db="EMBL/GenBank/DDBJ databases">
        <title>Whole-genome sequence of Heliobacterium undosum DSM 13378.</title>
        <authorList>
            <person name="Kyndt J.A."/>
            <person name="Meyer T.E."/>
        </authorList>
    </citation>
    <scope>NUCLEOTIDE SEQUENCE [LARGE SCALE GENOMIC DNA]</scope>
    <source>
        <strain evidence="3 4">DSM 13378</strain>
    </source>
</reference>
<protein>
    <recommendedName>
        <fullName evidence="2">Bacterial type II secretion system protein E domain-containing protein</fullName>
    </recommendedName>
</protein>
<feature type="domain" description="Bacterial type II secretion system protein E" evidence="2">
    <location>
        <begin position="159"/>
        <end position="350"/>
    </location>
</feature>
<dbReference type="Pfam" id="PF00437">
    <property type="entry name" value="T2SSE"/>
    <property type="match status" value="1"/>
</dbReference>
<dbReference type="Gene3D" id="3.30.450.380">
    <property type="match status" value="1"/>
</dbReference>
<dbReference type="SUPFAM" id="SSF52540">
    <property type="entry name" value="P-loop containing nucleoside triphosphate hydrolases"/>
    <property type="match status" value="1"/>
</dbReference>
<dbReference type="InterPro" id="IPR027417">
    <property type="entry name" value="P-loop_NTPase"/>
</dbReference>
<comment type="caution">
    <text evidence="3">The sequence shown here is derived from an EMBL/GenBank/DDBJ whole genome shotgun (WGS) entry which is preliminary data.</text>
</comment>
<dbReference type="OrthoDB" id="9810761at2"/>
<evidence type="ECO:0000313" key="3">
    <source>
        <dbReference type="EMBL" id="MZP31164.1"/>
    </source>
</evidence>
<dbReference type="InterPro" id="IPR001482">
    <property type="entry name" value="T2SS/T4SS_dom"/>
</dbReference>
<dbReference type="PANTHER" id="PTHR30486:SF6">
    <property type="entry name" value="TYPE IV PILUS RETRACTATION ATPASE PILT"/>
    <property type="match status" value="1"/>
</dbReference>
<gene>
    <name evidence="3" type="ORF">GTO91_15765</name>
</gene>
<dbReference type="InterPro" id="IPR050921">
    <property type="entry name" value="T4SS_GSP_E_ATPase"/>
</dbReference>
<name>A0A845L8P6_9FIRM</name>
<accession>A0A845L8P6</accession>
<organism evidence="3 4">
    <name type="scientific">Heliomicrobium undosum</name>
    <dbReference type="NCBI Taxonomy" id="121734"/>
    <lineage>
        <taxon>Bacteria</taxon>
        <taxon>Bacillati</taxon>
        <taxon>Bacillota</taxon>
        <taxon>Clostridia</taxon>
        <taxon>Eubacteriales</taxon>
        <taxon>Heliobacteriaceae</taxon>
        <taxon>Heliomicrobium</taxon>
    </lineage>
</organism>
<evidence type="ECO:0000256" key="1">
    <source>
        <dbReference type="ARBA" id="ARBA00006611"/>
    </source>
</evidence>
<dbReference type="Proteomes" id="UP000463470">
    <property type="component" value="Unassembled WGS sequence"/>
</dbReference>
<dbReference type="PANTHER" id="PTHR30486">
    <property type="entry name" value="TWITCHING MOTILITY PROTEIN PILT"/>
    <property type="match status" value="1"/>
</dbReference>
<dbReference type="EMBL" id="WXEY01000027">
    <property type="protein sequence ID" value="MZP31164.1"/>
    <property type="molecule type" value="Genomic_DNA"/>
</dbReference>
<keyword evidence="4" id="KW-1185">Reference proteome</keyword>
<comment type="similarity">
    <text evidence="1">Belongs to the GSP E family.</text>
</comment>
<evidence type="ECO:0000313" key="4">
    <source>
        <dbReference type="Proteomes" id="UP000463470"/>
    </source>
</evidence>